<comment type="caution">
    <text evidence="1">The sequence shown here is derived from an EMBL/GenBank/DDBJ whole genome shotgun (WGS) entry which is preliminary data.</text>
</comment>
<reference evidence="1 2" key="1">
    <citation type="journal article" date="2013" name="PLoS ONE">
        <title>Enrichment and Genome Sequence of the Group I.1a Ammonia-Oxidizing Archaeon ?Ca. Nitrosotenuis uzonensis? Representing a Clade Globally.</title>
        <authorList>
            <person name="Lebedeva E.V."/>
            <person name="Hatzenpichler R."/>
            <person name="Pelletier E."/>
            <person name="Schuster N."/>
            <person name="Hauzmayer S."/>
            <person name="Bulaev A."/>
            <person name="Grigor'eva N.V."/>
            <person name="Galushko A."/>
            <person name="Schmid M."/>
            <person name="Palatinszky M."/>
            <person name="Le Paslier D."/>
            <person name="Daims H."/>
            <person name="Wagner M."/>
        </authorList>
    </citation>
    <scope>NUCLEOTIDE SEQUENCE [LARGE SCALE GENOMIC DNA]</scope>
    <source>
        <strain evidence="1 2">N4</strain>
    </source>
</reference>
<evidence type="ECO:0000313" key="1">
    <source>
        <dbReference type="EMBL" id="CDI04944.1"/>
    </source>
</evidence>
<gene>
    <name evidence="1" type="ORF">NITUZ_140019</name>
</gene>
<dbReference type="AlphaFoldDB" id="V6AQT7"/>
<dbReference type="EMBL" id="CBTY010000006">
    <property type="protein sequence ID" value="CDI04944.1"/>
    <property type="molecule type" value="Genomic_DNA"/>
</dbReference>
<name>V6AQT7_9ARCH</name>
<dbReference type="RefSeq" id="WP_048194235.1">
    <property type="nucleotide sequence ID" value="NZ_CBTY010000006.1"/>
</dbReference>
<accession>V6AQT7</accession>
<keyword evidence="2" id="KW-1185">Reference proteome</keyword>
<proteinExistence type="predicted"/>
<organism evidence="1 2">
    <name type="scientific">Candidatus Nitrosotenuis uzonensis</name>
    <dbReference type="NCBI Taxonomy" id="1407055"/>
    <lineage>
        <taxon>Archaea</taxon>
        <taxon>Nitrososphaerota</taxon>
        <taxon>Candidatus Nitrosotenuis</taxon>
    </lineage>
</organism>
<protein>
    <submittedName>
        <fullName evidence="1">Uncharacterized protein</fullName>
    </submittedName>
</protein>
<sequence length="219" mass="25233">MQESDIESLKVELGNLQKLHTDLEKQMMKFDEIIPFERQTTAMIFSPRLLNMMLACGPQIESMTKLIAKRCNIDAFDIVDDAGTKWSKSVPKLIQEINSKAVLAKFRIVSKPHLLLFTPFTLHLEWWQDYNNLKHGLSTNQFKINYTVVMNALAALSALHCIADKLMGYSDDDIPQVLDAKNWVNDEYFIKIANLDKTSTVNHSWESLLFQVDAFYKPF</sequence>
<evidence type="ECO:0000313" key="2">
    <source>
        <dbReference type="Proteomes" id="UP000018159"/>
    </source>
</evidence>
<dbReference type="Proteomes" id="UP000018159">
    <property type="component" value="Unassembled WGS sequence"/>
</dbReference>